<feature type="repeat" description="WD" evidence="3">
    <location>
        <begin position="709"/>
        <end position="750"/>
    </location>
</feature>
<dbReference type="PROSITE" id="PS00678">
    <property type="entry name" value="WD_REPEATS_1"/>
    <property type="match status" value="8"/>
</dbReference>
<evidence type="ECO:0000313" key="5">
    <source>
        <dbReference type="Proteomes" id="UP001221757"/>
    </source>
</evidence>
<reference evidence="4" key="1">
    <citation type="submission" date="2023-03" db="EMBL/GenBank/DDBJ databases">
        <title>Massive genome expansion in bonnet fungi (Mycena s.s.) driven by repeated elements and novel gene families across ecological guilds.</title>
        <authorList>
            <consortium name="Lawrence Berkeley National Laboratory"/>
            <person name="Harder C.B."/>
            <person name="Miyauchi S."/>
            <person name="Viragh M."/>
            <person name="Kuo A."/>
            <person name="Thoen E."/>
            <person name="Andreopoulos B."/>
            <person name="Lu D."/>
            <person name="Skrede I."/>
            <person name="Drula E."/>
            <person name="Henrissat B."/>
            <person name="Morin E."/>
            <person name="Kohler A."/>
            <person name="Barry K."/>
            <person name="LaButti K."/>
            <person name="Morin E."/>
            <person name="Salamov A."/>
            <person name="Lipzen A."/>
            <person name="Mereny Z."/>
            <person name="Hegedus B."/>
            <person name="Baldrian P."/>
            <person name="Stursova M."/>
            <person name="Weitz H."/>
            <person name="Taylor A."/>
            <person name="Grigoriev I.V."/>
            <person name="Nagy L.G."/>
            <person name="Martin F."/>
            <person name="Kauserud H."/>
        </authorList>
    </citation>
    <scope>NUCLEOTIDE SEQUENCE</scope>
    <source>
        <strain evidence="4">CBHHK067</strain>
    </source>
</reference>
<dbReference type="PROSITE" id="PS50082">
    <property type="entry name" value="WD_REPEATS_2"/>
    <property type="match status" value="9"/>
</dbReference>
<proteinExistence type="predicted"/>
<dbReference type="Proteomes" id="UP001221757">
    <property type="component" value="Unassembled WGS sequence"/>
</dbReference>
<feature type="non-terminal residue" evidence="4">
    <location>
        <position position="1"/>
    </location>
</feature>
<keyword evidence="5" id="KW-1185">Reference proteome</keyword>
<dbReference type="CDD" id="cd00200">
    <property type="entry name" value="WD40"/>
    <property type="match status" value="1"/>
</dbReference>
<accession>A0AAD7BEN8</accession>
<feature type="repeat" description="WD" evidence="3">
    <location>
        <begin position="537"/>
        <end position="578"/>
    </location>
</feature>
<protein>
    <submittedName>
        <fullName evidence="4">WD40-repeat-containing domain protein</fullName>
    </submittedName>
</protein>
<evidence type="ECO:0000256" key="1">
    <source>
        <dbReference type="ARBA" id="ARBA00022574"/>
    </source>
</evidence>
<dbReference type="InterPro" id="IPR001680">
    <property type="entry name" value="WD40_rpt"/>
</dbReference>
<feature type="repeat" description="WD" evidence="3">
    <location>
        <begin position="666"/>
        <end position="707"/>
    </location>
</feature>
<sequence>PLHSAHGSRPHTLVLVIDALDELDGEDATKDLLRRLVVVMPNLCIKLFITSRPERHIRPHFDTQADLRCVLRLHDIEDNIVTADISLHLTNRLDSIRADSSMPSEWASPADIGALTRRAGKLFIYAFTAVKYIGENPGNRLQALVSMKMDTKGPLTRPLDKVYSHILSEAMDQDRHESSEIALTKQILAAVLTVRQPLSVTSLSGLLGVPAQQVKAMLDRLHAVIHVPENNNEGVLSPFHASFGDFLTTTGRVSDEMLINPLAAHTALFEDCIRVMGSELHFNVSNCPTSYFPNTYHELSTSALLQYVCLYWPHHIAAASAAESPDVEVFITSSHLNSLQDIFLPKFLFWVEVLSAINQASVASRLIRTALTAKCFARAPLEMTEFLGDANEFVVSSMEAIETSVAHIYLSALPCLRPTSKVAEAFWPKFDRVPRVHPAGIQRRRDATLILQGHDNGVNCIAISADGAHIVSGSEDHTIRVWDARTGEPVMEPIQGHTEWVFSVAFSSDGAHIVSGSDDRTIRVWDARTGEAVMEPIWGHTDRVWSVAFLPDGAHITSGSDDHTIRVWDVRTGKATMEPIQGHTDFVLSVVFSPDGARIASGSVDRTIRVWDAKTGEAIMEPIQGHTDWVQSVAFSPDGAHIASSSDSHTIRVWDVRTGKAVMEPIQGHTEWVFSVAFSPDGARIASGSADRTIRVWDARTGEAIMEPIQGHTDCVSSVAFSPDGARIASGSDDRTIGVWDARTGEAVMEPIRGHTDWVRSVVFSPNGARIASGSDDHTIRVWNARTGEPVMKPIQGHENGIFSVAFSPDGAHIVSGSEDRTIRVWDARTG</sequence>
<dbReference type="PROSITE" id="PS50294">
    <property type="entry name" value="WD_REPEATS_REGION"/>
    <property type="match status" value="9"/>
</dbReference>
<feature type="non-terminal residue" evidence="4">
    <location>
        <position position="831"/>
    </location>
</feature>
<evidence type="ECO:0000256" key="3">
    <source>
        <dbReference type="PROSITE-ProRule" id="PRU00221"/>
    </source>
</evidence>
<dbReference type="Pfam" id="PF00400">
    <property type="entry name" value="WD40"/>
    <property type="match status" value="9"/>
</dbReference>
<dbReference type="Gene3D" id="2.130.10.10">
    <property type="entry name" value="YVTN repeat-like/Quinoprotein amine dehydrogenase"/>
    <property type="match status" value="4"/>
</dbReference>
<dbReference type="SUPFAM" id="SSF50978">
    <property type="entry name" value="WD40 repeat-like"/>
    <property type="match status" value="1"/>
</dbReference>
<dbReference type="AlphaFoldDB" id="A0AAD7BEN8"/>
<feature type="repeat" description="WD" evidence="3">
    <location>
        <begin position="451"/>
        <end position="492"/>
    </location>
</feature>
<dbReference type="PANTHER" id="PTHR22847:SF637">
    <property type="entry name" value="WD REPEAT DOMAIN 5B"/>
    <property type="match status" value="1"/>
</dbReference>
<dbReference type="GO" id="GO:0005634">
    <property type="term" value="C:nucleus"/>
    <property type="evidence" value="ECO:0007669"/>
    <property type="project" value="TreeGrafter"/>
</dbReference>
<dbReference type="GO" id="GO:1990234">
    <property type="term" value="C:transferase complex"/>
    <property type="evidence" value="ECO:0007669"/>
    <property type="project" value="UniProtKB-ARBA"/>
</dbReference>
<evidence type="ECO:0000256" key="2">
    <source>
        <dbReference type="ARBA" id="ARBA00022737"/>
    </source>
</evidence>
<feature type="repeat" description="WD" evidence="3">
    <location>
        <begin position="623"/>
        <end position="664"/>
    </location>
</feature>
<dbReference type="InterPro" id="IPR015943">
    <property type="entry name" value="WD40/YVTN_repeat-like_dom_sf"/>
</dbReference>
<organism evidence="4 5">
    <name type="scientific">Mycena rosella</name>
    <name type="common">Pink bonnet</name>
    <name type="synonym">Agaricus rosellus</name>
    <dbReference type="NCBI Taxonomy" id="1033263"/>
    <lineage>
        <taxon>Eukaryota</taxon>
        <taxon>Fungi</taxon>
        <taxon>Dikarya</taxon>
        <taxon>Basidiomycota</taxon>
        <taxon>Agaricomycotina</taxon>
        <taxon>Agaricomycetes</taxon>
        <taxon>Agaricomycetidae</taxon>
        <taxon>Agaricales</taxon>
        <taxon>Marasmiineae</taxon>
        <taxon>Mycenaceae</taxon>
        <taxon>Mycena</taxon>
    </lineage>
</organism>
<dbReference type="PRINTS" id="PR00320">
    <property type="entry name" value="GPROTEINBRPT"/>
</dbReference>
<comment type="caution">
    <text evidence="4">The sequence shown here is derived from an EMBL/GenBank/DDBJ whole genome shotgun (WGS) entry which is preliminary data.</text>
</comment>
<dbReference type="PANTHER" id="PTHR22847">
    <property type="entry name" value="WD40 REPEAT PROTEIN"/>
    <property type="match status" value="1"/>
</dbReference>
<gene>
    <name evidence="4" type="ORF">B0H17DRAFT_879762</name>
</gene>
<keyword evidence="1 3" id="KW-0853">WD repeat</keyword>
<feature type="repeat" description="WD" evidence="3">
    <location>
        <begin position="580"/>
        <end position="621"/>
    </location>
</feature>
<dbReference type="InterPro" id="IPR036322">
    <property type="entry name" value="WD40_repeat_dom_sf"/>
</dbReference>
<dbReference type="SMART" id="SM00320">
    <property type="entry name" value="WD40"/>
    <property type="match status" value="9"/>
</dbReference>
<feature type="repeat" description="WD" evidence="3">
    <location>
        <begin position="795"/>
        <end position="831"/>
    </location>
</feature>
<name>A0AAD7BEN8_MYCRO</name>
<feature type="repeat" description="WD" evidence="3">
    <location>
        <begin position="752"/>
        <end position="793"/>
    </location>
</feature>
<keyword evidence="2" id="KW-0677">Repeat</keyword>
<dbReference type="InterPro" id="IPR020472">
    <property type="entry name" value="WD40_PAC1"/>
</dbReference>
<feature type="repeat" description="WD" evidence="3">
    <location>
        <begin position="494"/>
        <end position="535"/>
    </location>
</feature>
<evidence type="ECO:0000313" key="4">
    <source>
        <dbReference type="EMBL" id="KAJ7619034.1"/>
    </source>
</evidence>
<dbReference type="InterPro" id="IPR019775">
    <property type="entry name" value="WD40_repeat_CS"/>
</dbReference>
<dbReference type="EMBL" id="JARKIE010000732">
    <property type="protein sequence ID" value="KAJ7619034.1"/>
    <property type="molecule type" value="Genomic_DNA"/>
</dbReference>